<sequence>MSGGGSGSRSRRGYAYQEDESSGSESESNEDTEDEASIAEREKEEAIVQHALSRIRKAQAKGKQQVKLNKEELAALEKRKQRLAAEASRKSSGASGSGSDKKRRKEKENRVSIPLSHFDALPPPSRRGKAVGGPDDALPMHPTPSTLSAINQARGPPSGVFAPPTTSSRSRPHSGTGSSHRPRSQADGRSSPFEYQYVNPPSNLRHASDPTARPPSRTSYQYEDDHRRRSGSSQSSSHPHDPFQYQTAGPRSSLRSSTPVSRDDAMDMGLAYGNLPQGNPRRSARLIGRYSSEDEETTSDEVGSGARIVRDGGREDIVVLEQRPSTSPEPERAPKSKKSSSPSKRKPVGSSSGGKKGRKGK</sequence>
<dbReference type="AlphaFoldDB" id="A0A9P9BN89"/>
<dbReference type="EMBL" id="JAGTJQ010000007">
    <property type="protein sequence ID" value="KAH7027461.1"/>
    <property type="molecule type" value="Genomic_DNA"/>
</dbReference>
<gene>
    <name evidence="2" type="ORF">B0I36DRAFT_364659</name>
</gene>
<dbReference type="GeneID" id="70188554"/>
<protein>
    <submittedName>
        <fullName evidence="2">Uncharacterized protein</fullName>
    </submittedName>
</protein>
<accession>A0A9P9BN89</accession>
<feature type="compositionally biased region" description="Basic residues" evidence="1">
    <location>
        <begin position="335"/>
        <end position="347"/>
    </location>
</feature>
<keyword evidence="3" id="KW-1185">Reference proteome</keyword>
<feature type="region of interest" description="Disordered" evidence="1">
    <location>
        <begin position="79"/>
        <end position="361"/>
    </location>
</feature>
<dbReference type="OrthoDB" id="63113at2759"/>
<comment type="caution">
    <text evidence="2">The sequence shown here is derived from an EMBL/GenBank/DDBJ whole genome shotgun (WGS) entry which is preliminary data.</text>
</comment>
<feature type="compositionally biased region" description="Basic and acidic residues" evidence="1">
    <location>
        <begin position="308"/>
        <end position="317"/>
    </location>
</feature>
<proteinExistence type="predicted"/>
<feature type="region of interest" description="Disordered" evidence="1">
    <location>
        <begin position="1"/>
        <end position="45"/>
    </location>
</feature>
<feature type="compositionally biased region" description="Acidic residues" evidence="1">
    <location>
        <begin position="17"/>
        <end position="37"/>
    </location>
</feature>
<dbReference type="RefSeq" id="XP_046010260.1">
    <property type="nucleotide sequence ID" value="XM_046159008.1"/>
</dbReference>
<feature type="compositionally biased region" description="Polar residues" evidence="1">
    <location>
        <begin position="244"/>
        <end position="260"/>
    </location>
</feature>
<feature type="compositionally biased region" description="Low complexity" evidence="1">
    <location>
        <begin position="163"/>
        <end position="179"/>
    </location>
</feature>
<evidence type="ECO:0000256" key="1">
    <source>
        <dbReference type="SAM" id="MobiDB-lite"/>
    </source>
</evidence>
<name>A0A9P9BN89_9PEZI</name>
<evidence type="ECO:0000313" key="2">
    <source>
        <dbReference type="EMBL" id="KAH7027461.1"/>
    </source>
</evidence>
<dbReference type="Proteomes" id="UP000756346">
    <property type="component" value="Unassembled WGS sequence"/>
</dbReference>
<evidence type="ECO:0000313" key="3">
    <source>
        <dbReference type="Proteomes" id="UP000756346"/>
    </source>
</evidence>
<reference evidence="2" key="1">
    <citation type="journal article" date="2021" name="Nat. Commun.">
        <title>Genetic determinants of endophytism in the Arabidopsis root mycobiome.</title>
        <authorList>
            <person name="Mesny F."/>
            <person name="Miyauchi S."/>
            <person name="Thiergart T."/>
            <person name="Pickel B."/>
            <person name="Atanasova L."/>
            <person name="Karlsson M."/>
            <person name="Huettel B."/>
            <person name="Barry K.W."/>
            <person name="Haridas S."/>
            <person name="Chen C."/>
            <person name="Bauer D."/>
            <person name="Andreopoulos W."/>
            <person name="Pangilinan J."/>
            <person name="LaButti K."/>
            <person name="Riley R."/>
            <person name="Lipzen A."/>
            <person name="Clum A."/>
            <person name="Drula E."/>
            <person name="Henrissat B."/>
            <person name="Kohler A."/>
            <person name="Grigoriev I.V."/>
            <person name="Martin F.M."/>
            <person name="Hacquard S."/>
        </authorList>
    </citation>
    <scope>NUCLEOTIDE SEQUENCE</scope>
    <source>
        <strain evidence="2">MPI-CAGE-CH-0230</strain>
    </source>
</reference>
<organism evidence="2 3">
    <name type="scientific">Microdochium trichocladiopsis</name>
    <dbReference type="NCBI Taxonomy" id="1682393"/>
    <lineage>
        <taxon>Eukaryota</taxon>
        <taxon>Fungi</taxon>
        <taxon>Dikarya</taxon>
        <taxon>Ascomycota</taxon>
        <taxon>Pezizomycotina</taxon>
        <taxon>Sordariomycetes</taxon>
        <taxon>Xylariomycetidae</taxon>
        <taxon>Xylariales</taxon>
        <taxon>Microdochiaceae</taxon>
        <taxon>Microdochium</taxon>
    </lineage>
</organism>